<dbReference type="Proteomes" id="UP000887013">
    <property type="component" value="Unassembled WGS sequence"/>
</dbReference>
<dbReference type="EMBL" id="BMAW01006826">
    <property type="protein sequence ID" value="GFT00708.1"/>
    <property type="molecule type" value="Genomic_DNA"/>
</dbReference>
<sequence length="146" mass="15953">MRIGGPIDREAEGAPPDQSFRCTIFNAAPTSGPSGLPGPQNKRYDCLTVAPPFSSSRIRLHFTMTFGDVLTYGRNHEHPLNASKNNAKRQAGGQVGERPSQAKFRGKLLGGFTYHPHLFSGCRGWRRKGSAGMGLSTGIILELWRD</sequence>
<protein>
    <submittedName>
        <fullName evidence="2">Uncharacterized protein</fullName>
    </submittedName>
</protein>
<evidence type="ECO:0000313" key="3">
    <source>
        <dbReference type="Proteomes" id="UP000887013"/>
    </source>
</evidence>
<dbReference type="OrthoDB" id="10478481at2759"/>
<dbReference type="AlphaFoldDB" id="A0A8X6N8E1"/>
<evidence type="ECO:0000313" key="2">
    <source>
        <dbReference type="EMBL" id="GFT00708.1"/>
    </source>
</evidence>
<keyword evidence="3" id="KW-1185">Reference proteome</keyword>
<reference evidence="2" key="1">
    <citation type="submission" date="2020-08" db="EMBL/GenBank/DDBJ databases">
        <title>Multicomponent nature underlies the extraordinary mechanical properties of spider dragline silk.</title>
        <authorList>
            <person name="Kono N."/>
            <person name="Nakamura H."/>
            <person name="Mori M."/>
            <person name="Yoshida Y."/>
            <person name="Ohtoshi R."/>
            <person name="Malay A.D."/>
            <person name="Moran D.A.P."/>
            <person name="Tomita M."/>
            <person name="Numata K."/>
            <person name="Arakawa K."/>
        </authorList>
    </citation>
    <scope>NUCLEOTIDE SEQUENCE</scope>
</reference>
<feature type="region of interest" description="Disordered" evidence="1">
    <location>
        <begin position="80"/>
        <end position="100"/>
    </location>
</feature>
<gene>
    <name evidence="2" type="ORF">NPIL_303811</name>
</gene>
<evidence type="ECO:0000256" key="1">
    <source>
        <dbReference type="SAM" id="MobiDB-lite"/>
    </source>
</evidence>
<name>A0A8X6N8E1_NEPPI</name>
<comment type="caution">
    <text evidence="2">The sequence shown here is derived from an EMBL/GenBank/DDBJ whole genome shotgun (WGS) entry which is preliminary data.</text>
</comment>
<accession>A0A8X6N8E1</accession>
<organism evidence="2 3">
    <name type="scientific">Nephila pilipes</name>
    <name type="common">Giant wood spider</name>
    <name type="synonym">Nephila maculata</name>
    <dbReference type="NCBI Taxonomy" id="299642"/>
    <lineage>
        <taxon>Eukaryota</taxon>
        <taxon>Metazoa</taxon>
        <taxon>Ecdysozoa</taxon>
        <taxon>Arthropoda</taxon>
        <taxon>Chelicerata</taxon>
        <taxon>Arachnida</taxon>
        <taxon>Araneae</taxon>
        <taxon>Araneomorphae</taxon>
        <taxon>Entelegynae</taxon>
        <taxon>Araneoidea</taxon>
        <taxon>Nephilidae</taxon>
        <taxon>Nephila</taxon>
    </lineage>
</organism>
<proteinExistence type="predicted"/>